<dbReference type="Proteomes" id="UP000298061">
    <property type="component" value="Unassembled WGS sequence"/>
</dbReference>
<dbReference type="AlphaFoldDB" id="A0A4Y9ZIJ5"/>
<proteinExistence type="predicted"/>
<sequence>MWTRGYMGRKRDFWIDLELAGKRTVLLDTPKAYMCYRGVDRGYGLSFENGTTTPAPGCEGGIDHYRIVKNDLFGLNVVVRFEVDACIFPSDMELDSMTDPLDMLDVDSHTAASEDIRIIRAGFEVPQHSLIELKAIRSSRHIDFAAVFPQLYFSQIPLLYVGIHDNGTFCEVQIKNTLDVKMRRKNMEVHLRNLGQALKMIQELAIAHGTETHLSLGKLFAHGARQPVFQHAKLGFQPADPVYQRTDPTFQPAEPLPSALHSSQASLCGERHLAKLRPPIIGFTENAGGQSPSRWTRGLVSASSACRQQHAEIASEGPARRALRKMRTAPLMHETRYAGQTEERWAIRKALSQDPLDDGIGPRKAIVPANSVFRITTSREYGLQQHAE</sequence>
<evidence type="ECO:0000313" key="2">
    <source>
        <dbReference type="Proteomes" id="UP000298061"/>
    </source>
</evidence>
<protein>
    <submittedName>
        <fullName evidence="1">Uncharacterized protein</fullName>
    </submittedName>
</protein>
<keyword evidence="2" id="KW-1185">Reference proteome</keyword>
<dbReference type="EMBL" id="SFCI01002634">
    <property type="protein sequence ID" value="TFY73683.1"/>
    <property type="molecule type" value="Genomic_DNA"/>
</dbReference>
<dbReference type="OrthoDB" id="420564at2759"/>
<accession>A0A4Y9ZIJ5</accession>
<dbReference type="PANTHER" id="PTHR35179:SF2">
    <property type="entry name" value="START DOMAIN-CONTAINING PROTEIN"/>
    <property type="match status" value="1"/>
</dbReference>
<name>A0A4Y9ZIJ5_9AGAM</name>
<gene>
    <name evidence="1" type="ORF">EWM64_g10329</name>
</gene>
<evidence type="ECO:0000313" key="1">
    <source>
        <dbReference type="EMBL" id="TFY73683.1"/>
    </source>
</evidence>
<dbReference type="PANTHER" id="PTHR35179">
    <property type="entry name" value="PROTEIN CBG02620"/>
    <property type="match status" value="1"/>
</dbReference>
<dbReference type="STRING" id="135208.A0A4Y9ZIJ5"/>
<reference evidence="1 2" key="1">
    <citation type="submission" date="2019-02" db="EMBL/GenBank/DDBJ databases">
        <title>Genome sequencing of the rare red list fungi Hericium alpestre (H. flagellum).</title>
        <authorList>
            <person name="Buettner E."/>
            <person name="Kellner H."/>
        </authorList>
    </citation>
    <scope>NUCLEOTIDE SEQUENCE [LARGE SCALE GENOMIC DNA]</scope>
    <source>
        <strain evidence="1 2">DSM 108284</strain>
    </source>
</reference>
<comment type="caution">
    <text evidence="1">The sequence shown here is derived from an EMBL/GenBank/DDBJ whole genome shotgun (WGS) entry which is preliminary data.</text>
</comment>
<organism evidence="1 2">
    <name type="scientific">Hericium alpestre</name>
    <dbReference type="NCBI Taxonomy" id="135208"/>
    <lineage>
        <taxon>Eukaryota</taxon>
        <taxon>Fungi</taxon>
        <taxon>Dikarya</taxon>
        <taxon>Basidiomycota</taxon>
        <taxon>Agaricomycotina</taxon>
        <taxon>Agaricomycetes</taxon>
        <taxon>Russulales</taxon>
        <taxon>Hericiaceae</taxon>
        <taxon>Hericium</taxon>
    </lineage>
</organism>